<gene>
    <name evidence="3" type="primary">rluA</name>
    <name evidence="3" type="ORF">NBG4_1100005</name>
</gene>
<evidence type="ECO:0000313" key="3">
    <source>
        <dbReference type="EMBL" id="SPP99745.1"/>
    </source>
</evidence>
<sequence>MNKIDLEIDINADAGATASGFLASKSGLSKSKVKDAMNKGAVWLKKKKGGMKRLRKATAVLEQGDHIELHYDEKILSVKPPSAYCLSDRRVYSVWYKPPAMIAQGTIYGDHCSLMRYAELYFRPQRDVFLVHRLDRETSGIMLIAHTSRAAAGLSELFQKNQITKRYRAEVLGNIGEKGYRGILEFPLDGKSAITEYQVISFDPERNTSAVDIVINTGRLHQIRRHFDVIGHPVMGDPKYGKGNKNTEGLKLTALSLRFRCPVTGNEVEFSVPQ</sequence>
<keyword evidence="1" id="KW-0694">RNA-binding</keyword>
<dbReference type="GO" id="GO:0004730">
    <property type="term" value="F:pseudouridylate synthase activity"/>
    <property type="evidence" value="ECO:0007669"/>
    <property type="project" value="UniProtKB-EC"/>
</dbReference>
<dbReference type="AlphaFoldDB" id="A0A2U3QEH1"/>
<dbReference type="Proteomes" id="UP000245125">
    <property type="component" value="Unassembled WGS sequence"/>
</dbReference>
<dbReference type="GO" id="GO:0003723">
    <property type="term" value="F:RNA binding"/>
    <property type="evidence" value="ECO:0007669"/>
    <property type="project" value="UniProtKB-KW"/>
</dbReference>
<organism evidence="3 4">
    <name type="scientific">Candidatus Sulfobium mesophilum</name>
    <dbReference type="NCBI Taxonomy" id="2016548"/>
    <lineage>
        <taxon>Bacteria</taxon>
        <taxon>Pseudomonadati</taxon>
        <taxon>Nitrospirota</taxon>
        <taxon>Nitrospiria</taxon>
        <taxon>Nitrospirales</taxon>
        <taxon>Nitrospiraceae</taxon>
        <taxon>Candidatus Sulfobium</taxon>
    </lineage>
</organism>
<proteinExistence type="predicted"/>
<dbReference type="Pfam" id="PF00849">
    <property type="entry name" value="PseudoU_synth_2"/>
    <property type="match status" value="1"/>
</dbReference>
<dbReference type="InterPro" id="IPR006145">
    <property type="entry name" value="PsdUridine_synth_RsuA/RluA"/>
</dbReference>
<dbReference type="SUPFAM" id="SSF55120">
    <property type="entry name" value="Pseudouridine synthase"/>
    <property type="match status" value="1"/>
</dbReference>
<name>A0A2U3QEH1_9BACT</name>
<dbReference type="InterPro" id="IPR050188">
    <property type="entry name" value="RluA_PseudoU_synthase"/>
</dbReference>
<dbReference type="GO" id="GO:0006396">
    <property type="term" value="P:RNA processing"/>
    <property type="evidence" value="ECO:0007669"/>
    <property type="project" value="UniProtKB-ARBA"/>
</dbReference>
<dbReference type="GO" id="GO:0140098">
    <property type="term" value="F:catalytic activity, acting on RNA"/>
    <property type="evidence" value="ECO:0007669"/>
    <property type="project" value="UniProtKB-ARBA"/>
</dbReference>
<evidence type="ECO:0000256" key="1">
    <source>
        <dbReference type="PROSITE-ProRule" id="PRU00182"/>
    </source>
</evidence>
<dbReference type="EMBL" id="OUUY01000014">
    <property type="protein sequence ID" value="SPP99745.1"/>
    <property type="molecule type" value="Genomic_DNA"/>
</dbReference>
<feature type="domain" description="Pseudouridine synthase RsuA/RluA-like" evidence="2">
    <location>
        <begin position="92"/>
        <end position="227"/>
    </location>
</feature>
<keyword evidence="4" id="KW-1185">Reference proteome</keyword>
<keyword evidence="3" id="KW-0456">Lyase</keyword>
<evidence type="ECO:0000259" key="2">
    <source>
        <dbReference type="Pfam" id="PF00849"/>
    </source>
</evidence>
<dbReference type="InterPro" id="IPR020103">
    <property type="entry name" value="PsdUridine_synth_cat_dom_sf"/>
</dbReference>
<dbReference type="PROSITE" id="PS01129">
    <property type="entry name" value="PSI_RLU"/>
    <property type="match status" value="1"/>
</dbReference>
<protein>
    <submittedName>
        <fullName evidence="3">Pseudouridylate synthases, 23S RNA-specific</fullName>
        <ecNumber evidence="3">4.2.1.70</ecNumber>
    </submittedName>
</protein>
<dbReference type="EC" id="4.2.1.70" evidence="3"/>
<dbReference type="InterPro" id="IPR006224">
    <property type="entry name" value="PsdUridine_synth_RluA-like_CS"/>
</dbReference>
<accession>A0A2U3QEH1</accession>
<dbReference type="CDD" id="cd02869">
    <property type="entry name" value="PseudoU_synth_RluA_like"/>
    <property type="match status" value="1"/>
</dbReference>
<dbReference type="PROSITE" id="PS50889">
    <property type="entry name" value="S4"/>
    <property type="match status" value="1"/>
</dbReference>
<dbReference type="PANTHER" id="PTHR21600">
    <property type="entry name" value="MITOCHONDRIAL RNA PSEUDOURIDINE SYNTHASE"/>
    <property type="match status" value="1"/>
</dbReference>
<reference evidence="4" key="1">
    <citation type="submission" date="2018-03" db="EMBL/GenBank/DDBJ databases">
        <authorList>
            <person name="Zecchin S."/>
        </authorList>
    </citation>
    <scope>NUCLEOTIDE SEQUENCE [LARGE SCALE GENOMIC DNA]</scope>
</reference>
<evidence type="ECO:0000313" key="4">
    <source>
        <dbReference type="Proteomes" id="UP000245125"/>
    </source>
</evidence>
<dbReference type="Gene3D" id="3.30.2350.10">
    <property type="entry name" value="Pseudouridine synthase"/>
    <property type="match status" value="1"/>
</dbReference>
<dbReference type="GO" id="GO:0009982">
    <property type="term" value="F:pseudouridine synthase activity"/>
    <property type="evidence" value="ECO:0007669"/>
    <property type="project" value="InterPro"/>
</dbReference>